<dbReference type="InterPro" id="IPR000182">
    <property type="entry name" value="GNAT_dom"/>
</dbReference>
<dbReference type="EMBL" id="QRHA01000002">
    <property type="protein sequence ID" value="RDV28010.1"/>
    <property type="molecule type" value="Genomic_DNA"/>
</dbReference>
<comment type="caution">
    <text evidence="2">The sequence shown here is derived from an EMBL/GenBank/DDBJ whole genome shotgun (WGS) entry which is preliminary data.</text>
</comment>
<evidence type="ECO:0000259" key="1">
    <source>
        <dbReference type="PROSITE" id="PS51186"/>
    </source>
</evidence>
<dbReference type="OrthoDB" id="9798081at2"/>
<name>A0A3D8MCP7_9ALTE</name>
<dbReference type="PROSITE" id="PS51186">
    <property type="entry name" value="GNAT"/>
    <property type="match status" value="1"/>
</dbReference>
<gene>
    <name evidence="2" type="ORF">DXV75_03305</name>
</gene>
<dbReference type="RefSeq" id="WP_115591925.1">
    <property type="nucleotide sequence ID" value="NZ_QRHA01000002.1"/>
</dbReference>
<dbReference type="GO" id="GO:0016747">
    <property type="term" value="F:acyltransferase activity, transferring groups other than amino-acyl groups"/>
    <property type="evidence" value="ECO:0007669"/>
    <property type="project" value="InterPro"/>
</dbReference>
<feature type="domain" description="N-acetyltransferase" evidence="1">
    <location>
        <begin position="9"/>
        <end position="167"/>
    </location>
</feature>
<reference evidence="3" key="1">
    <citation type="submission" date="2018-08" db="EMBL/GenBank/DDBJ databases">
        <authorList>
            <person name="Zhang J."/>
            <person name="Du Z.-J."/>
        </authorList>
    </citation>
    <scope>NUCLEOTIDE SEQUENCE [LARGE SCALE GENOMIC DNA]</scope>
    <source>
        <strain evidence="3">KCTC 52655</strain>
    </source>
</reference>
<organism evidence="2 3">
    <name type="scientific">Alteromonas aestuariivivens</name>
    <dbReference type="NCBI Taxonomy" id="1938339"/>
    <lineage>
        <taxon>Bacteria</taxon>
        <taxon>Pseudomonadati</taxon>
        <taxon>Pseudomonadota</taxon>
        <taxon>Gammaproteobacteria</taxon>
        <taxon>Alteromonadales</taxon>
        <taxon>Alteromonadaceae</taxon>
        <taxon>Alteromonas/Salinimonas group</taxon>
        <taxon>Alteromonas</taxon>
    </lineage>
</organism>
<dbReference type="Pfam" id="PF13302">
    <property type="entry name" value="Acetyltransf_3"/>
    <property type="match status" value="1"/>
</dbReference>
<sequence>MVITTTERLSIRVPRLEDAEWLLELNNDPLWVQFCGNWGVHSLDDAAEYASNCRKHTEYYGHGLWVVEHKQSAAPVGVCGLLTRGIFIHPDLGYGLLKPYRGQGIAKEAAMGVIDWARHSGKFTHLTAMAHVDNYASQSLLARLGFEREGKIFLKNVFDQYLFRATL</sequence>
<dbReference type="Gene3D" id="3.40.630.30">
    <property type="match status" value="1"/>
</dbReference>
<dbReference type="AlphaFoldDB" id="A0A3D8MCP7"/>
<evidence type="ECO:0000313" key="3">
    <source>
        <dbReference type="Proteomes" id="UP000256561"/>
    </source>
</evidence>
<dbReference type="PANTHER" id="PTHR43792:SF1">
    <property type="entry name" value="N-ACETYLTRANSFERASE DOMAIN-CONTAINING PROTEIN"/>
    <property type="match status" value="1"/>
</dbReference>
<accession>A0A3D8MCP7</accession>
<proteinExistence type="predicted"/>
<evidence type="ECO:0000313" key="2">
    <source>
        <dbReference type="EMBL" id="RDV28010.1"/>
    </source>
</evidence>
<protein>
    <submittedName>
        <fullName evidence="2">N-acetyltransferase</fullName>
    </submittedName>
</protein>
<dbReference type="PANTHER" id="PTHR43792">
    <property type="entry name" value="GNAT FAMILY, PUTATIVE (AFU_ORTHOLOGUE AFUA_3G00765)-RELATED-RELATED"/>
    <property type="match status" value="1"/>
</dbReference>
<dbReference type="InterPro" id="IPR051531">
    <property type="entry name" value="N-acetyltransferase"/>
</dbReference>
<keyword evidence="2" id="KW-0808">Transferase</keyword>
<dbReference type="InterPro" id="IPR016181">
    <property type="entry name" value="Acyl_CoA_acyltransferase"/>
</dbReference>
<keyword evidence="3" id="KW-1185">Reference proteome</keyword>
<dbReference type="Proteomes" id="UP000256561">
    <property type="component" value="Unassembled WGS sequence"/>
</dbReference>
<dbReference type="SUPFAM" id="SSF55729">
    <property type="entry name" value="Acyl-CoA N-acyltransferases (Nat)"/>
    <property type="match status" value="1"/>
</dbReference>